<keyword evidence="9" id="KW-1185">Reference proteome</keyword>
<dbReference type="Pfam" id="PF01292">
    <property type="entry name" value="Ni_hydr_CYTB"/>
    <property type="match status" value="1"/>
</dbReference>
<keyword evidence="2" id="KW-1003">Cell membrane</keyword>
<dbReference type="Gene3D" id="1.20.950.20">
    <property type="entry name" value="Transmembrane di-heme cytochromes, Chain C"/>
    <property type="match status" value="1"/>
</dbReference>
<proteinExistence type="predicted"/>
<evidence type="ECO:0000256" key="1">
    <source>
        <dbReference type="ARBA" id="ARBA00004651"/>
    </source>
</evidence>
<dbReference type="GO" id="GO:0005886">
    <property type="term" value="C:plasma membrane"/>
    <property type="evidence" value="ECO:0007669"/>
    <property type="project" value="UniProtKB-SubCell"/>
</dbReference>
<dbReference type="PANTHER" id="PTHR30485">
    <property type="entry name" value="NI/FE-HYDROGENASE 1 B-TYPE CYTOCHROME SUBUNIT"/>
    <property type="match status" value="1"/>
</dbReference>
<feature type="transmembrane region" description="Helical" evidence="6">
    <location>
        <begin position="104"/>
        <end position="128"/>
    </location>
</feature>
<keyword evidence="4 6" id="KW-1133">Transmembrane helix</keyword>
<dbReference type="EMBL" id="BJZO01000146">
    <property type="protein sequence ID" value="GEO83010.1"/>
    <property type="molecule type" value="Genomic_DNA"/>
</dbReference>
<evidence type="ECO:0000313" key="9">
    <source>
        <dbReference type="Proteomes" id="UP000321567"/>
    </source>
</evidence>
<keyword evidence="3 6" id="KW-0812">Transmembrane</keyword>
<dbReference type="InterPro" id="IPR051542">
    <property type="entry name" value="Hydrogenase_cytochrome"/>
</dbReference>
<keyword evidence="5 6" id="KW-0472">Membrane</keyword>
<dbReference type="GO" id="GO:0022904">
    <property type="term" value="P:respiratory electron transport chain"/>
    <property type="evidence" value="ECO:0007669"/>
    <property type="project" value="InterPro"/>
</dbReference>
<evidence type="ECO:0000256" key="6">
    <source>
        <dbReference type="SAM" id="Phobius"/>
    </source>
</evidence>
<gene>
    <name evidence="8" type="ORF">ROR02_31410</name>
</gene>
<accession>A0A512HC85</accession>
<reference evidence="8 9" key="1">
    <citation type="submission" date="2019-07" db="EMBL/GenBank/DDBJ databases">
        <title>Whole genome shotgun sequence of Rhodospirillum oryzae NBRC 107573.</title>
        <authorList>
            <person name="Hosoyama A."/>
            <person name="Uohara A."/>
            <person name="Ohji S."/>
            <person name="Ichikawa N."/>
        </authorList>
    </citation>
    <scope>NUCLEOTIDE SEQUENCE [LARGE SCALE GENOMIC DNA]</scope>
    <source>
        <strain evidence="8 9">NBRC 107573</strain>
    </source>
</reference>
<name>A0A512HC85_9PROT</name>
<comment type="subcellular location">
    <subcellularLocation>
        <location evidence="1">Cell membrane</location>
        <topology evidence="1">Multi-pass membrane protein</topology>
    </subcellularLocation>
</comment>
<feature type="transmembrane region" description="Helical" evidence="6">
    <location>
        <begin position="48"/>
        <end position="66"/>
    </location>
</feature>
<dbReference type="RefSeq" id="WP_147165044.1">
    <property type="nucleotide sequence ID" value="NZ_BJZO01000146.1"/>
</dbReference>
<feature type="domain" description="Cytochrome b561 bacterial/Ni-hydrogenase" evidence="7">
    <location>
        <begin position="16"/>
        <end position="218"/>
    </location>
</feature>
<dbReference type="SUPFAM" id="SSF81342">
    <property type="entry name" value="Transmembrane di-heme cytochromes"/>
    <property type="match status" value="1"/>
</dbReference>
<dbReference type="OrthoDB" id="196472at2"/>
<feature type="transmembrane region" description="Helical" evidence="6">
    <location>
        <begin position="184"/>
        <end position="206"/>
    </location>
</feature>
<evidence type="ECO:0000256" key="5">
    <source>
        <dbReference type="ARBA" id="ARBA00023136"/>
    </source>
</evidence>
<dbReference type="GO" id="GO:0009055">
    <property type="term" value="F:electron transfer activity"/>
    <property type="evidence" value="ECO:0007669"/>
    <property type="project" value="InterPro"/>
</dbReference>
<evidence type="ECO:0000259" key="7">
    <source>
        <dbReference type="Pfam" id="PF01292"/>
    </source>
</evidence>
<sequence length="222" mass="23667">METSPTPSSEPREIPVWDAIVRYGHWFLVVAFAAAYASGDEVMGLHTLAGYGIAIVIIARVIWGFIGSPHARFSDFVKGPGAVFAYLGGTASGRSPRYIGHNPAGGAMVLALLACLIATTWTGMVVLAQEKHQGPLAPFYTTTASAEPASGLFIGTARADDDHDGKRGHEGSHRESAMEEAHEFFANLMLVLIALHVTGVVTSSLAHRENLVRAMITGRKRA</sequence>
<dbReference type="GO" id="GO:0020037">
    <property type="term" value="F:heme binding"/>
    <property type="evidence" value="ECO:0007669"/>
    <property type="project" value="TreeGrafter"/>
</dbReference>
<dbReference type="Proteomes" id="UP000321567">
    <property type="component" value="Unassembled WGS sequence"/>
</dbReference>
<protein>
    <submittedName>
        <fullName evidence="8">Cytochrome b561</fullName>
    </submittedName>
</protein>
<dbReference type="InterPro" id="IPR016174">
    <property type="entry name" value="Di-haem_cyt_TM"/>
</dbReference>
<evidence type="ECO:0000256" key="4">
    <source>
        <dbReference type="ARBA" id="ARBA00022989"/>
    </source>
</evidence>
<dbReference type="PANTHER" id="PTHR30485:SF2">
    <property type="entry name" value="BLL0597 PROTEIN"/>
    <property type="match status" value="1"/>
</dbReference>
<organism evidence="8 9">
    <name type="scientific">Pararhodospirillum oryzae</name>
    <dbReference type="NCBI Taxonomy" id="478448"/>
    <lineage>
        <taxon>Bacteria</taxon>
        <taxon>Pseudomonadati</taxon>
        <taxon>Pseudomonadota</taxon>
        <taxon>Alphaproteobacteria</taxon>
        <taxon>Rhodospirillales</taxon>
        <taxon>Rhodospirillaceae</taxon>
        <taxon>Pararhodospirillum</taxon>
    </lineage>
</organism>
<evidence type="ECO:0000313" key="8">
    <source>
        <dbReference type="EMBL" id="GEO83010.1"/>
    </source>
</evidence>
<dbReference type="AlphaFoldDB" id="A0A512HC85"/>
<comment type="caution">
    <text evidence="8">The sequence shown here is derived from an EMBL/GenBank/DDBJ whole genome shotgun (WGS) entry which is preliminary data.</text>
</comment>
<evidence type="ECO:0000256" key="3">
    <source>
        <dbReference type="ARBA" id="ARBA00022692"/>
    </source>
</evidence>
<feature type="transmembrane region" description="Helical" evidence="6">
    <location>
        <begin position="20"/>
        <end position="36"/>
    </location>
</feature>
<dbReference type="InterPro" id="IPR011577">
    <property type="entry name" value="Cyt_b561_bac/Ni-Hgenase"/>
</dbReference>
<evidence type="ECO:0000256" key="2">
    <source>
        <dbReference type="ARBA" id="ARBA00022475"/>
    </source>
</evidence>